<sequence length="252" mass="28683">MAINPNDGSETITYNETHNLSDQINFETDVDELMKVIQRKPLHPPTSGMSPVSGTNLESQGPPGPMDDKTSRKEYHCDSCQMAFTRKTRLDIHRRTHTGVKPYNCAFPDCDLTFSQIGNLITHRRRHTGDRPFVCDTCDRRFAQRSNLRTHLLTHQGLKPFICILDYCNKTFSQLGNMKKHQNKFHQKTLKKLATEFARATTSGEEVSEADRELFEYFATHYKNSNKGIKGRGKARTVADHKAKASQPPLTS</sequence>
<proteinExistence type="predicted"/>
<keyword evidence="6" id="KW-0805">Transcription regulation</keyword>
<dbReference type="Pfam" id="PF00096">
    <property type="entry name" value="zf-C2H2"/>
    <property type="match status" value="3"/>
</dbReference>
<evidence type="ECO:0000256" key="11">
    <source>
        <dbReference type="SAM" id="MobiDB-lite"/>
    </source>
</evidence>
<dbReference type="SUPFAM" id="SSF57667">
    <property type="entry name" value="beta-beta-alpha zinc fingers"/>
    <property type="match status" value="2"/>
</dbReference>
<organism evidence="13 14">
    <name type="scientific">Fusarium oxysporum f. sp. cubense</name>
    <dbReference type="NCBI Taxonomy" id="61366"/>
    <lineage>
        <taxon>Eukaryota</taxon>
        <taxon>Fungi</taxon>
        <taxon>Dikarya</taxon>
        <taxon>Ascomycota</taxon>
        <taxon>Pezizomycotina</taxon>
        <taxon>Sordariomycetes</taxon>
        <taxon>Hypocreomycetidae</taxon>
        <taxon>Hypocreales</taxon>
        <taxon>Nectriaceae</taxon>
        <taxon>Fusarium</taxon>
        <taxon>Fusarium oxysporum species complex</taxon>
    </lineage>
</organism>
<evidence type="ECO:0000259" key="12">
    <source>
        <dbReference type="PROSITE" id="PS50157"/>
    </source>
</evidence>
<evidence type="ECO:0000256" key="10">
    <source>
        <dbReference type="PROSITE-ProRule" id="PRU00042"/>
    </source>
</evidence>
<dbReference type="PROSITE" id="PS00028">
    <property type="entry name" value="ZINC_FINGER_C2H2_1"/>
    <property type="match status" value="4"/>
</dbReference>
<evidence type="ECO:0000256" key="7">
    <source>
        <dbReference type="ARBA" id="ARBA00023125"/>
    </source>
</evidence>
<comment type="caution">
    <text evidence="13">The sequence shown here is derived from an EMBL/GenBank/DDBJ whole genome shotgun (WGS) entry which is preliminary data.</text>
</comment>
<evidence type="ECO:0000256" key="9">
    <source>
        <dbReference type="ARBA" id="ARBA00023242"/>
    </source>
</evidence>
<dbReference type="PROSITE" id="PS50157">
    <property type="entry name" value="ZINC_FINGER_C2H2_2"/>
    <property type="match status" value="4"/>
</dbReference>
<evidence type="ECO:0000313" key="13">
    <source>
        <dbReference type="EMBL" id="TVY74509.1"/>
    </source>
</evidence>
<evidence type="ECO:0000256" key="3">
    <source>
        <dbReference type="ARBA" id="ARBA00022737"/>
    </source>
</evidence>
<keyword evidence="5" id="KW-0862">Zinc</keyword>
<feature type="domain" description="C2H2-type" evidence="12">
    <location>
        <begin position="133"/>
        <end position="160"/>
    </location>
</feature>
<gene>
    <name evidence="13" type="primary">AZF1-2</name>
    <name evidence="13" type="ORF">Focb16_v006064</name>
</gene>
<dbReference type="SMART" id="SM00355">
    <property type="entry name" value="ZnF_C2H2"/>
    <property type="match status" value="4"/>
</dbReference>
<dbReference type="EMBL" id="SRMI01000003">
    <property type="protein sequence ID" value="TVY74509.1"/>
    <property type="molecule type" value="Genomic_DNA"/>
</dbReference>
<dbReference type="InterPro" id="IPR036236">
    <property type="entry name" value="Znf_C2H2_sf"/>
</dbReference>
<keyword evidence="7" id="KW-0238">DNA-binding</keyword>
<keyword evidence="2" id="KW-0479">Metal-binding</keyword>
<reference evidence="13 14" key="1">
    <citation type="journal article" date="2019" name="Microbiol. Resour. Announc.">
        <title>High-quality draft genome sequence of Fusarium oxysporum f. sp. cubense strain 160527, a causal agent of Panama disease.</title>
        <authorList>
            <person name="Asai S."/>
            <person name="Ayukawa Y."/>
            <person name="Gan P."/>
            <person name="Masuda S."/>
            <person name="Komatsu K."/>
            <person name="Shirasu K."/>
            <person name="Arie T."/>
        </authorList>
    </citation>
    <scope>NUCLEOTIDE SEQUENCE [LARGE SCALE GENOMIC DNA]</scope>
    <source>
        <strain evidence="13 14">160527</strain>
    </source>
</reference>
<name>A0A559LJT3_FUSOC</name>
<dbReference type="GO" id="GO:0005634">
    <property type="term" value="C:nucleus"/>
    <property type="evidence" value="ECO:0007669"/>
    <property type="project" value="UniProtKB-SubCell"/>
</dbReference>
<feature type="domain" description="C2H2-type" evidence="12">
    <location>
        <begin position="103"/>
        <end position="132"/>
    </location>
</feature>
<feature type="domain" description="C2H2-type" evidence="12">
    <location>
        <begin position="75"/>
        <end position="102"/>
    </location>
</feature>
<feature type="compositionally biased region" description="Polar residues" evidence="11">
    <location>
        <begin position="47"/>
        <end position="59"/>
    </location>
</feature>
<dbReference type="FunFam" id="3.30.160.60:FF:000322">
    <property type="entry name" value="GDNF-inducible zinc finger protein 1"/>
    <property type="match status" value="1"/>
</dbReference>
<dbReference type="PANTHER" id="PTHR16515">
    <property type="entry name" value="PR DOMAIN ZINC FINGER PROTEIN"/>
    <property type="match status" value="1"/>
</dbReference>
<dbReference type="Gene3D" id="3.30.160.60">
    <property type="entry name" value="Classic Zinc Finger"/>
    <property type="match status" value="4"/>
</dbReference>
<keyword evidence="3" id="KW-0677">Repeat</keyword>
<dbReference type="InterPro" id="IPR013087">
    <property type="entry name" value="Znf_C2H2_type"/>
</dbReference>
<dbReference type="Proteomes" id="UP000320707">
    <property type="component" value="Unassembled WGS sequence"/>
</dbReference>
<dbReference type="FunFam" id="3.30.160.60:FF:000100">
    <property type="entry name" value="Zinc finger 45-like"/>
    <property type="match status" value="1"/>
</dbReference>
<evidence type="ECO:0000256" key="5">
    <source>
        <dbReference type="ARBA" id="ARBA00022833"/>
    </source>
</evidence>
<evidence type="ECO:0000313" key="14">
    <source>
        <dbReference type="Proteomes" id="UP000320707"/>
    </source>
</evidence>
<dbReference type="GO" id="GO:0010468">
    <property type="term" value="P:regulation of gene expression"/>
    <property type="evidence" value="ECO:0007669"/>
    <property type="project" value="TreeGrafter"/>
</dbReference>
<evidence type="ECO:0000256" key="1">
    <source>
        <dbReference type="ARBA" id="ARBA00004123"/>
    </source>
</evidence>
<evidence type="ECO:0000256" key="6">
    <source>
        <dbReference type="ARBA" id="ARBA00023015"/>
    </source>
</evidence>
<dbReference type="InterPro" id="IPR050331">
    <property type="entry name" value="Zinc_finger"/>
</dbReference>
<feature type="region of interest" description="Disordered" evidence="11">
    <location>
        <begin position="41"/>
        <end position="72"/>
    </location>
</feature>
<evidence type="ECO:0000256" key="2">
    <source>
        <dbReference type="ARBA" id="ARBA00022723"/>
    </source>
</evidence>
<keyword evidence="8" id="KW-0804">Transcription</keyword>
<dbReference type="PANTHER" id="PTHR16515:SF66">
    <property type="entry name" value="C2H2-TYPE DOMAIN-CONTAINING PROTEIN"/>
    <property type="match status" value="1"/>
</dbReference>
<dbReference type="FunFam" id="3.30.160.60:FF:002343">
    <property type="entry name" value="Zinc finger protein 33A"/>
    <property type="match status" value="1"/>
</dbReference>
<protein>
    <submittedName>
        <fullName evidence="13">Asparagine-rich zinc finger protein AZF1</fullName>
    </submittedName>
</protein>
<keyword evidence="4 10" id="KW-0863">Zinc-finger</keyword>
<feature type="domain" description="C2H2-type" evidence="12">
    <location>
        <begin position="161"/>
        <end position="186"/>
    </location>
</feature>
<evidence type="ECO:0000256" key="8">
    <source>
        <dbReference type="ARBA" id="ARBA00023163"/>
    </source>
</evidence>
<accession>A0A559LJT3</accession>
<keyword evidence="9" id="KW-0539">Nucleus</keyword>
<dbReference type="GO" id="GO:0008270">
    <property type="term" value="F:zinc ion binding"/>
    <property type="evidence" value="ECO:0007669"/>
    <property type="project" value="UniProtKB-KW"/>
</dbReference>
<dbReference type="AlphaFoldDB" id="A0A559LJT3"/>
<evidence type="ECO:0000256" key="4">
    <source>
        <dbReference type="ARBA" id="ARBA00022771"/>
    </source>
</evidence>
<dbReference type="GO" id="GO:0003677">
    <property type="term" value="F:DNA binding"/>
    <property type="evidence" value="ECO:0007669"/>
    <property type="project" value="UniProtKB-KW"/>
</dbReference>
<comment type="subcellular location">
    <subcellularLocation>
        <location evidence="1">Nucleus</location>
    </subcellularLocation>
</comment>
<feature type="region of interest" description="Disordered" evidence="11">
    <location>
        <begin position="228"/>
        <end position="252"/>
    </location>
</feature>